<dbReference type="InterPro" id="IPR028098">
    <property type="entry name" value="Glyco_trans_4-like_N"/>
</dbReference>
<evidence type="ECO:0000313" key="4">
    <source>
        <dbReference type="Proteomes" id="UP000808146"/>
    </source>
</evidence>
<keyword evidence="1" id="KW-0808">Transferase</keyword>
<evidence type="ECO:0000256" key="1">
    <source>
        <dbReference type="ARBA" id="ARBA00022679"/>
    </source>
</evidence>
<dbReference type="PANTHER" id="PTHR46401:SF2">
    <property type="entry name" value="GLYCOSYLTRANSFERASE WBBK-RELATED"/>
    <property type="match status" value="1"/>
</dbReference>
<name>A0A9D7LR92_9RHOO</name>
<feature type="domain" description="Glycosyltransferase subfamily 4-like N-terminal" evidence="2">
    <location>
        <begin position="2"/>
        <end position="90"/>
    </location>
</feature>
<accession>A0A9D7LR92</accession>
<dbReference type="PANTHER" id="PTHR46401">
    <property type="entry name" value="GLYCOSYLTRANSFERASE WBBK-RELATED"/>
    <property type="match status" value="1"/>
</dbReference>
<dbReference type="Proteomes" id="UP000808146">
    <property type="component" value="Unassembled WGS sequence"/>
</dbReference>
<proteinExistence type="predicted"/>
<dbReference type="Pfam" id="PF13439">
    <property type="entry name" value="Glyco_transf_4"/>
    <property type="match status" value="1"/>
</dbReference>
<dbReference type="Gene3D" id="3.40.50.2000">
    <property type="entry name" value="Glycogen Phosphorylase B"/>
    <property type="match status" value="2"/>
</dbReference>
<reference evidence="4" key="1">
    <citation type="journal article" date="2021" name="Nat. Commun.">
        <title>Connecting structure to function with the recovery of over 1000 high-quality metagenome-assembled genomes from activated sludge using long-read sequencing.</title>
        <authorList>
            <person name="Singleton C.M."/>
            <person name="Petriglieri F."/>
            <person name="Kristensen J.M."/>
            <person name="Kirkegaard R.H."/>
            <person name="Michaelsen T.Y."/>
            <person name="Andersen M.H."/>
            <person name="Kondrotaite Z."/>
            <person name="Karst S.M."/>
            <person name="Dueholm M.S."/>
            <person name="Nielsen P.H."/>
            <person name="Albertsen M."/>
        </authorList>
    </citation>
    <scope>NUCLEOTIDE SEQUENCE [LARGE SCALE GENOMIC DNA]</scope>
</reference>
<evidence type="ECO:0000259" key="2">
    <source>
        <dbReference type="Pfam" id="PF13439"/>
    </source>
</evidence>
<dbReference type="SUPFAM" id="SSF53756">
    <property type="entry name" value="UDP-Glycosyltransferase/glycogen phosphorylase"/>
    <property type="match status" value="1"/>
</dbReference>
<comment type="caution">
    <text evidence="3">The sequence shown here is derived from an EMBL/GenBank/DDBJ whole genome shotgun (WGS) entry which is preliminary data.</text>
</comment>
<protein>
    <submittedName>
        <fullName evidence="3">Glycosyltransferase family 4 protein</fullName>
    </submittedName>
</protein>
<dbReference type="AlphaFoldDB" id="A0A9D7LR92"/>
<dbReference type="Pfam" id="PF13692">
    <property type="entry name" value="Glyco_trans_1_4"/>
    <property type="match status" value="1"/>
</dbReference>
<gene>
    <name evidence="3" type="ORF">IPN75_04515</name>
</gene>
<dbReference type="GO" id="GO:0009103">
    <property type="term" value="P:lipopolysaccharide biosynthetic process"/>
    <property type="evidence" value="ECO:0007669"/>
    <property type="project" value="TreeGrafter"/>
</dbReference>
<dbReference type="CDD" id="cd03801">
    <property type="entry name" value="GT4_PimA-like"/>
    <property type="match status" value="1"/>
</dbReference>
<evidence type="ECO:0000313" key="3">
    <source>
        <dbReference type="EMBL" id="MBK8889693.1"/>
    </source>
</evidence>
<organism evidence="3 4">
    <name type="scientific">Candidatus Dechloromonas phosphorivorans</name>
    <dbReference type="NCBI Taxonomy" id="2899244"/>
    <lineage>
        <taxon>Bacteria</taxon>
        <taxon>Pseudomonadati</taxon>
        <taxon>Pseudomonadota</taxon>
        <taxon>Betaproteobacteria</taxon>
        <taxon>Rhodocyclales</taxon>
        <taxon>Azonexaceae</taxon>
        <taxon>Dechloromonas</taxon>
    </lineage>
</organism>
<sequence>MVHVNSWLSTRFLPSNLPIVTTIHHSIHDPRLLPYKGAPRALYHRYWIQHLERANLRRADAIVAVSADAAMQAERVFGPGKIRVIYNGFDACGISLQPRTAPNKPFRLIYVGTWMTRKGVDLFSEILQQLGTGFELLCVGGMPDRQERVSLPDNIKLLGRINDRNHLISLMQQSDALLFPSRSEGLSLSLIEAQACGLPVIASDCSSIPEVVSDGETGALCPVDGATAFAEAARGLANNRLQWQSMRAAAHSRAVTQFSLDRQVSEYADIYLSLIGSKE</sequence>
<dbReference type="GO" id="GO:0016757">
    <property type="term" value="F:glycosyltransferase activity"/>
    <property type="evidence" value="ECO:0007669"/>
    <property type="project" value="TreeGrafter"/>
</dbReference>
<dbReference type="EMBL" id="JADKBR010000003">
    <property type="protein sequence ID" value="MBK8889693.1"/>
    <property type="molecule type" value="Genomic_DNA"/>
</dbReference>